<evidence type="ECO:0000256" key="1">
    <source>
        <dbReference type="ARBA" id="ARBA00005011"/>
    </source>
</evidence>
<keyword evidence="5 9" id="KW-0808">Transferase</keyword>
<dbReference type="InterPro" id="IPR000182">
    <property type="entry name" value="GNAT_dom"/>
</dbReference>
<dbReference type="EC" id="2.6.1.-" evidence="9"/>
<dbReference type="RefSeq" id="WP_284921875.1">
    <property type="nucleotide sequence ID" value="NZ_CP126980.1"/>
</dbReference>
<comment type="cofactor">
    <cofactor evidence="9">
        <name>pyridoxal 5'-phosphate</name>
        <dbReference type="ChEBI" id="CHEBI:597326"/>
    </cofactor>
</comment>
<evidence type="ECO:0000256" key="4">
    <source>
        <dbReference type="ARBA" id="ARBA00022605"/>
    </source>
</evidence>
<dbReference type="PANTHER" id="PTHR43643">
    <property type="entry name" value="HISTIDINOL-PHOSPHATE AMINOTRANSFERASE 2"/>
    <property type="match status" value="1"/>
</dbReference>
<sequence>MGQFTIRAATAADRDEIFRLRHDVYAVELQQYPVDPSGRLAEPADSGNVHLLALAGGELAGFVSLTPPSAPRYFVERYLDEPAVRRVRAGQPYEIRALTVHERFRRTPVASLLIYAALRWVVSRGGRTAIAMGRAETQDMYARLGLHRTGVEFTAGAQRYGLMRGDVAAARVTFAERYRRVLPRLAALVRWELDTPFHPEPEPEPGAPAEHCAHGGRSFDAIGTRFDRLDRRHRIVTADVLDAWFPPAPGVLAALTEDPAWLARTSPPAQADGLITEIAEARGVDPGAIVVGAGSSDLIYRTLPRLAGAGSRVLLMQPTYGEYPHLIAKLGARADVLRLRPENGWRLDPDELRQALRRDYDLVVLVNPGNPTGRHVDAELLWSVLRDAPPSTTIWVDETYTDYAGPGQSLESRAALVPNLIVCKSMSKAYALSGLRVGYLVASEPLAAGLRRWSPPWPVALPAQVAAIRALRDPGHYQDCWQRTGDLRRMLADGLRSAADVEVLESEANFVLVRLPREGMAAEVRRRCEADGVFVRDVSPLSPDFRDRYVRVAVKDVDETERIVAAFGRLSGS</sequence>
<dbReference type="InterPro" id="IPR004839">
    <property type="entry name" value="Aminotransferase_I/II_large"/>
</dbReference>
<evidence type="ECO:0000256" key="7">
    <source>
        <dbReference type="ARBA" id="ARBA00023102"/>
    </source>
</evidence>
<dbReference type="GO" id="GO:0008483">
    <property type="term" value="F:transaminase activity"/>
    <property type="evidence" value="ECO:0007669"/>
    <property type="project" value="UniProtKB-KW"/>
</dbReference>
<gene>
    <name evidence="11" type="ORF">ACTOB_004058</name>
</gene>
<name>A0ABY8WSA4_9ACTN</name>
<dbReference type="InterPro" id="IPR016181">
    <property type="entry name" value="Acyl_CoA_acyltransferase"/>
</dbReference>
<keyword evidence="3 9" id="KW-0032">Aminotransferase</keyword>
<dbReference type="Gene3D" id="3.90.1150.10">
    <property type="entry name" value="Aspartate Aminotransferase, domain 1"/>
    <property type="match status" value="1"/>
</dbReference>
<dbReference type="Proteomes" id="UP001240150">
    <property type="component" value="Chromosome"/>
</dbReference>
<dbReference type="PROSITE" id="PS51186">
    <property type="entry name" value="GNAT"/>
    <property type="match status" value="1"/>
</dbReference>
<comment type="pathway">
    <text evidence="1">Amino-acid biosynthesis; L-histidine biosynthesis; L-histidine from 5-phospho-alpha-D-ribose 1-diphosphate: step 7/9.</text>
</comment>
<evidence type="ECO:0000256" key="3">
    <source>
        <dbReference type="ARBA" id="ARBA00022576"/>
    </source>
</evidence>
<dbReference type="Pfam" id="PF00155">
    <property type="entry name" value="Aminotran_1_2"/>
    <property type="match status" value="1"/>
</dbReference>
<keyword evidence="7" id="KW-0368">Histidine biosynthesis</keyword>
<dbReference type="SUPFAM" id="SSF53383">
    <property type="entry name" value="PLP-dependent transferases"/>
    <property type="match status" value="1"/>
</dbReference>
<dbReference type="PANTHER" id="PTHR43643:SF6">
    <property type="entry name" value="HISTIDINOL-PHOSPHATE AMINOTRANSFERASE"/>
    <property type="match status" value="1"/>
</dbReference>
<organism evidence="11 12">
    <name type="scientific">Actinoplanes oblitus</name>
    <dbReference type="NCBI Taxonomy" id="3040509"/>
    <lineage>
        <taxon>Bacteria</taxon>
        <taxon>Bacillati</taxon>
        <taxon>Actinomycetota</taxon>
        <taxon>Actinomycetes</taxon>
        <taxon>Micromonosporales</taxon>
        <taxon>Micromonosporaceae</taxon>
        <taxon>Actinoplanes</taxon>
    </lineage>
</organism>
<keyword evidence="4" id="KW-0028">Amino-acid biosynthesis</keyword>
<dbReference type="Pfam" id="PF00583">
    <property type="entry name" value="Acetyltransf_1"/>
    <property type="match status" value="1"/>
</dbReference>
<dbReference type="InterPro" id="IPR015424">
    <property type="entry name" value="PyrdxlP-dep_Trfase"/>
</dbReference>
<proteinExistence type="inferred from homology"/>
<comment type="similarity">
    <text evidence="2">Belongs to the class-II pyridoxal-phosphate-dependent aminotransferase family. Histidinol-phosphate aminotransferase subfamily.</text>
</comment>
<evidence type="ECO:0000259" key="10">
    <source>
        <dbReference type="PROSITE" id="PS51186"/>
    </source>
</evidence>
<comment type="similarity">
    <text evidence="9">Belongs to the class-I pyridoxal-phosphate-dependent aminotransferase family.</text>
</comment>
<evidence type="ECO:0000256" key="9">
    <source>
        <dbReference type="RuleBase" id="RU000481"/>
    </source>
</evidence>
<dbReference type="Gene3D" id="3.40.640.10">
    <property type="entry name" value="Type I PLP-dependent aspartate aminotransferase-like (Major domain)"/>
    <property type="match status" value="1"/>
</dbReference>
<dbReference type="CDD" id="cd00609">
    <property type="entry name" value="AAT_like"/>
    <property type="match status" value="1"/>
</dbReference>
<dbReference type="Gene3D" id="3.40.630.30">
    <property type="match status" value="1"/>
</dbReference>
<comment type="catalytic activity">
    <reaction evidence="8">
        <text>L-histidinol phosphate + 2-oxoglutarate = 3-(imidazol-4-yl)-2-oxopropyl phosphate + L-glutamate</text>
        <dbReference type="Rhea" id="RHEA:23744"/>
        <dbReference type="ChEBI" id="CHEBI:16810"/>
        <dbReference type="ChEBI" id="CHEBI:29985"/>
        <dbReference type="ChEBI" id="CHEBI:57766"/>
        <dbReference type="ChEBI" id="CHEBI:57980"/>
        <dbReference type="EC" id="2.6.1.9"/>
    </reaction>
</comment>
<feature type="domain" description="N-acetyltransferase" evidence="10">
    <location>
        <begin position="4"/>
        <end position="165"/>
    </location>
</feature>
<protein>
    <recommendedName>
        <fullName evidence="9">Aminotransferase</fullName>
        <ecNumber evidence="9">2.6.1.-</ecNumber>
    </recommendedName>
</protein>
<keyword evidence="6" id="KW-0663">Pyridoxal phosphate</keyword>
<evidence type="ECO:0000313" key="12">
    <source>
        <dbReference type="Proteomes" id="UP001240150"/>
    </source>
</evidence>
<dbReference type="PROSITE" id="PS00105">
    <property type="entry name" value="AA_TRANSFER_CLASS_1"/>
    <property type="match status" value="1"/>
</dbReference>
<dbReference type="InterPro" id="IPR015421">
    <property type="entry name" value="PyrdxlP-dep_Trfase_major"/>
</dbReference>
<evidence type="ECO:0000256" key="6">
    <source>
        <dbReference type="ARBA" id="ARBA00022898"/>
    </source>
</evidence>
<dbReference type="EMBL" id="CP126980">
    <property type="protein sequence ID" value="WIN00358.1"/>
    <property type="molecule type" value="Genomic_DNA"/>
</dbReference>
<keyword evidence="12" id="KW-1185">Reference proteome</keyword>
<accession>A0ABY8WSA4</accession>
<evidence type="ECO:0000256" key="5">
    <source>
        <dbReference type="ARBA" id="ARBA00022679"/>
    </source>
</evidence>
<evidence type="ECO:0000256" key="2">
    <source>
        <dbReference type="ARBA" id="ARBA00007970"/>
    </source>
</evidence>
<evidence type="ECO:0000256" key="8">
    <source>
        <dbReference type="ARBA" id="ARBA00047481"/>
    </source>
</evidence>
<reference evidence="11 12" key="1">
    <citation type="submission" date="2023-06" db="EMBL/GenBank/DDBJ databases">
        <authorList>
            <person name="Yushchuk O."/>
            <person name="Binda E."/>
            <person name="Ruckert-Reed C."/>
            <person name="Fedorenko V."/>
            <person name="Kalinowski J."/>
            <person name="Marinelli F."/>
        </authorList>
    </citation>
    <scope>NUCLEOTIDE SEQUENCE [LARGE SCALE GENOMIC DNA]</scope>
    <source>
        <strain evidence="11 12">NRRL 3884</strain>
    </source>
</reference>
<evidence type="ECO:0000313" key="11">
    <source>
        <dbReference type="EMBL" id="WIN00358.1"/>
    </source>
</evidence>
<dbReference type="InterPro" id="IPR004838">
    <property type="entry name" value="NHTrfase_class1_PyrdxlP-BS"/>
</dbReference>
<dbReference type="InterPro" id="IPR015422">
    <property type="entry name" value="PyrdxlP-dep_Trfase_small"/>
</dbReference>
<dbReference type="SUPFAM" id="SSF55729">
    <property type="entry name" value="Acyl-CoA N-acyltransferases (Nat)"/>
    <property type="match status" value="1"/>
</dbReference>
<dbReference type="InterPro" id="IPR050106">
    <property type="entry name" value="HistidinolP_aminotransfase"/>
</dbReference>